<reference evidence="12 13" key="1">
    <citation type="journal article" date="2015" name="Genome Biol. Evol.">
        <title>Phylogenomic analyses indicate that early fungi evolved digesting cell walls of algal ancestors of land plants.</title>
        <authorList>
            <person name="Chang Y."/>
            <person name="Wang S."/>
            <person name="Sekimoto S."/>
            <person name="Aerts A.L."/>
            <person name="Choi C."/>
            <person name="Clum A."/>
            <person name="LaButti K.M."/>
            <person name="Lindquist E.A."/>
            <person name="Yee Ngan C."/>
            <person name="Ohm R.A."/>
            <person name="Salamov A.A."/>
            <person name="Grigoriev I.V."/>
            <person name="Spatafora J.W."/>
            <person name="Berbee M.L."/>
        </authorList>
    </citation>
    <scope>NUCLEOTIDE SEQUENCE [LARGE SCALE GENOMIC DNA]</scope>
    <source>
        <strain evidence="12 13">NRRL 28638</strain>
    </source>
</reference>
<proteinExistence type="inferred from homology"/>
<keyword evidence="5" id="KW-0256">Endoplasmic reticulum</keyword>
<name>A0A137PGZ4_CONC2</name>
<feature type="transmembrane region" description="Helical" evidence="11">
    <location>
        <begin position="259"/>
        <end position="283"/>
    </location>
</feature>
<feature type="compositionally biased region" description="Basic and acidic residues" evidence="10">
    <location>
        <begin position="73"/>
        <end position="84"/>
    </location>
</feature>
<dbReference type="Pfam" id="PF09753">
    <property type="entry name" value="Use1"/>
    <property type="match status" value="1"/>
</dbReference>
<dbReference type="EMBL" id="KQ964426">
    <property type="protein sequence ID" value="KXN74211.1"/>
    <property type="molecule type" value="Genomic_DNA"/>
</dbReference>
<evidence type="ECO:0000256" key="9">
    <source>
        <dbReference type="ARBA" id="ARBA00023136"/>
    </source>
</evidence>
<evidence type="ECO:0000256" key="1">
    <source>
        <dbReference type="ARBA" id="ARBA00004163"/>
    </source>
</evidence>
<keyword evidence="4 11" id="KW-0812">Transmembrane</keyword>
<evidence type="ECO:0000256" key="6">
    <source>
        <dbReference type="ARBA" id="ARBA00022892"/>
    </source>
</evidence>
<keyword evidence="6" id="KW-0931">ER-Golgi transport</keyword>
<evidence type="ECO:0000256" key="8">
    <source>
        <dbReference type="ARBA" id="ARBA00022989"/>
    </source>
</evidence>
<dbReference type="OrthoDB" id="4506189at2759"/>
<dbReference type="PANTHER" id="PTHR13050:SF7">
    <property type="entry name" value="VESICLE TRANSPORT PROTEIN USE1"/>
    <property type="match status" value="1"/>
</dbReference>
<keyword evidence="7" id="KW-0653">Protein transport</keyword>
<evidence type="ECO:0000256" key="2">
    <source>
        <dbReference type="ARBA" id="ARBA00007891"/>
    </source>
</evidence>
<dbReference type="GO" id="GO:0031201">
    <property type="term" value="C:SNARE complex"/>
    <property type="evidence" value="ECO:0007669"/>
    <property type="project" value="TreeGrafter"/>
</dbReference>
<feature type="compositionally biased region" description="Acidic residues" evidence="10">
    <location>
        <begin position="163"/>
        <end position="182"/>
    </location>
</feature>
<feature type="region of interest" description="Disordered" evidence="10">
    <location>
        <begin position="73"/>
        <end position="190"/>
    </location>
</feature>
<accession>A0A137PGZ4</accession>
<evidence type="ECO:0000313" key="13">
    <source>
        <dbReference type="Proteomes" id="UP000070444"/>
    </source>
</evidence>
<protein>
    <submittedName>
        <fullName evidence="12">Uncharacterized protein</fullName>
    </submittedName>
</protein>
<comment type="similarity">
    <text evidence="2">Belongs to the USE1 family.</text>
</comment>
<sequence>MTSLLNFINTQGSVDQSLLKYEYNILQLKNWIDNVQEGSSKLSDAETELLNKFQTQVNKLELELLEFKDKKLKEEEAENNKSTENEVEEIEFEDDDDDEEEEVEEEEGNEEAEEIKEEVEELEQANKLNSIEKSPTLPQNTNILEDGIRQRSLQSNNKSQNNDDYDDDDDEEDNTKEEENDPDLQRKLQHQESIQSLLTKNLLNMTKQLKSNTLNFNDMLKKDEQVLESASHHLETNLTQLNKDRTRLQKLNAESSSHFWRTFGVVIATIFLFIWTVVFIRIFPKLPEYR</sequence>
<feature type="compositionally biased region" description="Polar residues" evidence="10">
    <location>
        <begin position="126"/>
        <end position="143"/>
    </location>
</feature>
<keyword evidence="13" id="KW-1185">Reference proteome</keyword>
<organism evidence="12 13">
    <name type="scientific">Conidiobolus coronatus (strain ATCC 28846 / CBS 209.66 / NRRL 28638)</name>
    <name type="common">Delacroixia coronata</name>
    <dbReference type="NCBI Taxonomy" id="796925"/>
    <lineage>
        <taxon>Eukaryota</taxon>
        <taxon>Fungi</taxon>
        <taxon>Fungi incertae sedis</taxon>
        <taxon>Zoopagomycota</taxon>
        <taxon>Entomophthoromycotina</taxon>
        <taxon>Entomophthoromycetes</taxon>
        <taxon>Entomophthorales</taxon>
        <taxon>Ancylistaceae</taxon>
        <taxon>Conidiobolus</taxon>
    </lineage>
</organism>
<evidence type="ECO:0000256" key="5">
    <source>
        <dbReference type="ARBA" id="ARBA00022824"/>
    </source>
</evidence>
<evidence type="ECO:0000256" key="11">
    <source>
        <dbReference type="SAM" id="Phobius"/>
    </source>
</evidence>
<keyword evidence="8 11" id="KW-1133">Transmembrane helix</keyword>
<dbReference type="GO" id="GO:0005789">
    <property type="term" value="C:endoplasmic reticulum membrane"/>
    <property type="evidence" value="ECO:0007669"/>
    <property type="project" value="UniProtKB-SubCell"/>
</dbReference>
<evidence type="ECO:0000256" key="4">
    <source>
        <dbReference type="ARBA" id="ARBA00022692"/>
    </source>
</evidence>
<evidence type="ECO:0000256" key="7">
    <source>
        <dbReference type="ARBA" id="ARBA00022927"/>
    </source>
</evidence>
<gene>
    <name evidence="12" type="ORF">CONCODRAFT_67668</name>
</gene>
<feature type="compositionally biased region" description="Acidic residues" evidence="10">
    <location>
        <begin position="85"/>
        <end position="123"/>
    </location>
</feature>
<evidence type="ECO:0000256" key="3">
    <source>
        <dbReference type="ARBA" id="ARBA00022448"/>
    </source>
</evidence>
<feature type="compositionally biased region" description="Polar residues" evidence="10">
    <location>
        <begin position="151"/>
        <end position="160"/>
    </location>
</feature>
<comment type="subcellular location">
    <subcellularLocation>
        <location evidence="1">Endoplasmic reticulum membrane</location>
        <topology evidence="1">Single-pass type IV membrane protein</topology>
    </subcellularLocation>
</comment>
<dbReference type="InterPro" id="IPR019150">
    <property type="entry name" value="Vesicle_transport_protein_Use1"/>
</dbReference>
<dbReference type="AlphaFoldDB" id="A0A137PGZ4"/>
<keyword evidence="9 11" id="KW-0472">Membrane</keyword>
<dbReference type="GO" id="GO:0005484">
    <property type="term" value="F:SNAP receptor activity"/>
    <property type="evidence" value="ECO:0007669"/>
    <property type="project" value="TreeGrafter"/>
</dbReference>
<dbReference type="STRING" id="796925.A0A137PGZ4"/>
<evidence type="ECO:0000256" key="10">
    <source>
        <dbReference type="SAM" id="MobiDB-lite"/>
    </source>
</evidence>
<dbReference type="GO" id="GO:0006890">
    <property type="term" value="P:retrograde vesicle-mediated transport, Golgi to endoplasmic reticulum"/>
    <property type="evidence" value="ECO:0007669"/>
    <property type="project" value="TreeGrafter"/>
</dbReference>
<dbReference type="GO" id="GO:0015031">
    <property type="term" value="P:protein transport"/>
    <property type="evidence" value="ECO:0007669"/>
    <property type="project" value="UniProtKB-KW"/>
</dbReference>
<dbReference type="Proteomes" id="UP000070444">
    <property type="component" value="Unassembled WGS sequence"/>
</dbReference>
<dbReference type="PANTHER" id="PTHR13050">
    <property type="entry name" value="USE1-LIKE PROTEIN"/>
    <property type="match status" value="1"/>
</dbReference>
<keyword evidence="3" id="KW-0813">Transport</keyword>
<evidence type="ECO:0000313" key="12">
    <source>
        <dbReference type="EMBL" id="KXN74211.1"/>
    </source>
</evidence>